<dbReference type="RefSeq" id="WP_133289091.1">
    <property type="nucleotide sequence ID" value="NZ_SMSJ01000014.1"/>
</dbReference>
<dbReference type="AlphaFoldDB" id="A0A4R5QHN3"/>
<evidence type="ECO:0000313" key="2">
    <source>
        <dbReference type="Proteomes" id="UP000295096"/>
    </source>
</evidence>
<keyword evidence="2" id="KW-1185">Reference proteome</keyword>
<evidence type="ECO:0000313" key="1">
    <source>
        <dbReference type="EMBL" id="TDH62151.1"/>
    </source>
</evidence>
<organism evidence="1 2">
    <name type="scientific">Dankookia rubra</name>
    <dbReference type="NCBI Taxonomy" id="1442381"/>
    <lineage>
        <taxon>Bacteria</taxon>
        <taxon>Pseudomonadati</taxon>
        <taxon>Pseudomonadota</taxon>
        <taxon>Alphaproteobacteria</taxon>
        <taxon>Acetobacterales</taxon>
        <taxon>Roseomonadaceae</taxon>
        <taxon>Dankookia</taxon>
    </lineage>
</organism>
<comment type="caution">
    <text evidence="1">The sequence shown here is derived from an EMBL/GenBank/DDBJ whole genome shotgun (WGS) entry which is preliminary data.</text>
</comment>
<accession>A0A4R5QHN3</accession>
<name>A0A4R5QHN3_9PROT</name>
<protein>
    <submittedName>
        <fullName evidence="1">Uncharacterized protein</fullName>
    </submittedName>
</protein>
<dbReference type="OrthoDB" id="626916at2"/>
<dbReference type="EMBL" id="SMSJ01000014">
    <property type="protein sequence ID" value="TDH62151.1"/>
    <property type="molecule type" value="Genomic_DNA"/>
</dbReference>
<reference evidence="1 2" key="1">
    <citation type="journal article" date="2016" name="J. Microbiol.">
        <title>Dankookia rubra gen. nov., sp. nov., an alphaproteobacterium isolated from sediment of a shallow stream.</title>
        <authorList>
            <person name="Kim W.H."/>
            <person name="Kim D.H."/>
            <person name="Kang K."/>
            <person name="Ahn T.Y."/>
        </authorList>
    </citation>
    <scope>NUCLEOTIDE SEQUENCE [LARGE SCALE GENOMIC DNA]</scope>
    <source>
        <strain evidence="1 2">JCM30602</strain>
    </source>
</reference>
<gene>
    <name evidence="1" type="ORF">E2C06_13340</name>
</gene>
<proteinExistence type="predicted"/>
<sequence>MSLADDLWALLPAYHRRRDAETGGVLRALVEVLGEQAGAIHDDISGLYDDWFIETCADWVVPYLAELTGALPPAGGGPAPDAAGAARLAAVAPVRRLVADAIRFRRRKGSFAIVAPLAQAVTGWPAAAVEFGRHVAASADLRAGRTQGGMAGLRRPPVPGTSDAFARVADMRAADAPRSPGRYGPDNLGVLLFTPTLLGVAEGTAFCVDEEGSTLFQCDPLGADLPLYHRGLAPDGLPGPITRRLLGERRGAADWAIDPRLYGPAGCIRIAVQAARDHPFEAIGPERIVPADLAGWRDRPPPGKVALDPERGRIGFPQRGAPYRVRVSYLQALPGPVGGGTAPRRVAEAEGEVIAVAGSAVGEAHGSLRAALAEWRRRDLAAAVIEFRDSLTYDEDGLLIDLGGPPRRLLLRAAPGTRPVIRLANAEAGAIDVWRVQGDGAAGGALVLEGLTVAGRGIALVEYGGSLEIRHCTLLPGWLPAGERVRRVPGGAPSLAFHACSGPVTIAASVLGPIFVRADEHAEEPLGLALHDTILDAAEGDEACIAHDAVPFVALTLRNCTVFGGLSAHAVGLAENSIFTGPLRIARRSAGCLRFCAVPPGSRTPHRFACVPRGGAAEPVPAVFESRGFGTPGYAVLAATCPEAILHGAEDRGEMGAWHDLFRPQRLARLRAALDEYLPAGLSAGIICTR</sequence>
<dbReference type="Proteomes" id="UP000295096">
    <property type="component" value="Unassembled WGS sequence"/>
</dbReference>